<proteinExistence type="predicted"/>
<comment type="caution">
    <text evidence="1">The sequence shown here is derived from an EMBL/GenBank/DDBJ whole genome shotgun (WGS) entry which is preliminary data.</text>
</comment>
<organism evidence="1 2">
    <name type="scientific">Paramecium octaurelia</name>
    <dbReference type="NCBI Taxonomy" id="43137"/>
    <lineage>
        <taxon>Eukaryota</taxon>
        <taxon>Sar</taxon>
        <taxon>Alveolata</taxon>
        <taxon>Ciliophora</taxon>
        <taxon>Intramacronucleata</taxon>
        <taxon>Oligohymenophorea</taxon>
        <taxon>Peniculida</taxon>
        <taxon>Parameciidae</taxon>
        <taxon>Paramecium</taxon>
    </lineage>
</organism>
<evidence type="ECO:0000313" key="1">
    <source>
        <dbReference type="EMBL" id="CAD8162628.1"/>
    </source>
</evidence>
<name>A0A8S1UCL4_PAROT</name>
<gene>
    <name evidence="1" type="ORF">POCTA_138.1.T0420045</name>
</gene>
<protein>
    <submittedName>
        <fullName evidence="1">Uncharacterized protein</fullName>
    </submittedName>
</protein>
<evidence type="ECO:0000313" key="2">
    <source>
        <dbReference type="Proteomes" id="UP000683925"/>
    </source>
</evidence>
<dbReference type="Proteomes" id="UP000683925">
    <property type="component" value="Unassembled WGS sequence"/>
</dbReference>
<accession>A0A8S1UCL4</accession>
<dbReference type="EMBL" id="CAJJDP010000042">
    <property type="protein sequence ID" value="CAD8162628.1"/>
    <property type="molecule type" value="Genomic_DNA"/>
</dbReference>
<sequence>MRRREKAIQKLQVQCEEEHKAKRFRFCSRHLISFSYSISNFRISSSKYSLRLYYAFFSWF</sequence>
<reference evidence="1" key="1">
    <citation type="submission" date="2021-01" db="EMBL/GenBank/DDBJ databases">
        <authorList>
            <consortium name="Genoscope - CEA"/>
            <person name="William W."/>
        </authorList>
    </citation>
    <scope>NUCLEOTIDE SEQUENCE</scope>
</reference>
<keyword evidence="2" id="KW-1185">Reference proteome</keyword>
<dbReference type="AlphaFoldDB" id="A0A8S1UCL4"/>